<keyword evidence="2" id="KW-1185">Reference proteome</keyword>
<dbReference type="Proteomes" id="UP000297245">
    <property type="component" value="Unassembled WGS sequence"/>
</dbReference>
<reference evidence="1 2" key="1">
    <citation type="journal article" date="2019" name="Nat. Ecol. Evol.">
        <title>Megaphylogeny resolves global patterns of mushroom evolution.</title>
        <authorList>
            <person name="Varga T."/>
            <person name="Krizsan K."/>
            <person name="Foldi C."/>
            <person name="Dima B."/>
            <person name="Sanchez-Garcia M."/>
            <person name="Sanchez-Ramirez S."/>
            <person name="Szollosi G.J."/>
            <person name="Szarkandi J.G."/>
            <person name="Papp V."/>
            <person name="Albert L."/>
            <person name="Andreopoulos W."/>
            <person name="Angelini C."/>
            <person name="Antonin V."/>
            <person name="Barry K.W."/>
            <person name="Bougher N.L."/>
            <person name="Buchanan P."/>
            <person name="Buyck B."/>
            <person name="Bense V."/>
            <person name="Catcheside P."/>
            <person name="Chovatia M."/>
            <person name="Cooper J."/>
            <person name="Damon W."/>
            <person name="Desjardin D."/>
            <person name="Finy P."/>
            <person name="Geml J."/>
            <person name="Haridas S."/>
            <person name="Hughes K."/>
            <person name="Justo A."/>
            <person name="Karasinski D."/>
            <person name="Kautmanova I."/>
            <person name="Kiss B."/>
            <person name="Kocsube S."/>
            <person name="Kotiranta H."/>
            <person name="LaButti K.M."/>
            <person name="Lechner B.E."/>
            <person name="Liimatainen K."/>
            <person name="Lipzen A."/>
            <person name="Lukacs Z."/>
            <person name="Mihaltcheva S."/>
            <person name="Morgado L.N."/>
            <person name="Niskanen T."/>
            <person name="Noordeloos M.E."/>
            <person name="Ohm R.A."/>
            <person name="Ortiz-Santana B."/>
            <person name="Ovrebo C."/>
            <person name="Racz N."/>
            <person name="Riley R."/>
            <person name="Savchenko A."/>
            <person name="Shiryaev A."/>
            <person name="Soop K."/>
            <person name="Spirin V."/>
            <person name="Szebenyi C."/>
            <person name="Tomsovsky M."/>
            <person name="Tulloss R.E."/>
            <person name="Uehling J."/>
            <person name="Grigoriev I.V."/>
            <person name="Vagvolgyi C."/>
            <person name="Papp T."/>
            <person name="Martin F.M."/>
            <person name="Miettinen O."/>
            <person name="Hibbett D.S."/>
            <person name="Nagy L.G."/>
        </authorList>
    </citation>
    <scope>NUCLEOTIDE SEQUENCE [LARGE SCALE GENOMIC DNA]</scope>
    <source>
        <strain evidence="1 2">CBS 962.96</strain>
    </source>
</reference>
<proteinExistence type="predicted"/>
<evidence type="ECO:0000313" key="2">
    <source>
        <dbReference type="Proteomes" id="UP000297245"/>
    </source>
</evidence>
<dbReference type="AlphaFoldDB" id="A0A4S8KTN0"/>
<sequence length="152" mass="18056">DIIDNLPRLRISDSLMKIIIWVMKECGVTDTPSFYLLRKFQKQVCETQGVPSVQCTSVQGKIFYVNDPQTIIAHDWLNPHIRPHIHVYPEIPEDGIIREIWHVEKWRKDMDLNILSPMYDAGQGRHYYVFELAHLKNGEFIIPIRWVMWKNQ</sequence>
<accession>A0A4S8KTN0</accession>
<dbReference type="EMBL" id="ML180067">
    <property type="protein sequence ID" value="THU79169.1"/>
    <property type="molecule type" value="Genomic_DNA"/>
</dbReference>
<evidence type="ECO:0000313" key="1">
    <source>
        <dbReference type="EMBL" id="THU79169.1"/>
    </source>
</evidence>
<gene>
    <name evidence="1" type="ORF">K435DRAFT_559741</name>
</gene>
<feature type="non-terminal residue" evidence="1">
    <location>
        <position position="152"/>
    </location>
</feature>
<name>A0A4S8KTN0_DENBC</name>
<feature type="non-terminal residue" evidence="1">
    <location>
        <position position="1"/>
    </location>
</feature>
<protein>
    <submittedName>
        <fullName evidence="1">Uncharacterized protein</fullName>
    </submittedName>
</protein>
<dbReference type="OrthoDB" id="3028440at2759"/>
<organism evidence="1 2">
    <name type="scientific">Dendrothele bispora (strain CBS 962.96)</name>
    <dbReference type="NCBI Taxonomy" id="1314807"/>
    <lineage>
        <taxon>Eukaryota</taxon>
        <taxon>Fungi</taxon>
        <taxon>Dikarya</taxon>
        <taxon>Basidiomycota</taxon>
        <taxon>Agaricomycotina</taxon>
        <taxon>Agaricomycetes</taxon>
        <taxon>Agaricomycetidae</taxon>
        <taxon>Agaricales</taxon>
        <taxon>Agaricales incertae sedis</taxon>
        <taxon>Dendrothele</taxon>
    </lineage>
</organism>